<protein>
    <submittedName>
        <fullName evidence="1">Nitroreductase-like protein</fullName>
    </submittedName>
</protein>
<keyword evidence="2" id="KW-1185">Reference proteome</keyword>
<evidence type="ECO:0000313" key="2">
    <source>
        <dbReference type="Proteomes" id="UP001433508"/>
    </source>
</evidence>
<name>A0ACC3TCF0_LIPKO</name>
<dbReference type="Proteomes" id="UP001433508">
    <property type="component" value="Unassembled WGS sequence"/>
</dbReference>
<proteinExistence type="predicted"/>
<gene>
    <name evidence="1" type="ORF">V1525DRAFT_393723</name>
</gene>
<sequence length="202" mass="23181">MTVSKSFLDAVRARRTYYQLLNKSPIPDSRIVDLVNDAILHTPSSFNSQSTRLVLLLKKDHEKLWDITKDTLKAVVPPDAFAATNQKLNGFQNAYGTVLFFEDPAPIKNLQQKFATYADRFPVWSEHTSAMHQFFLWTALEDEGFGANLQHYNPLIDERVKEEWNIPVDWQLKAQLVFGTPAAEPTDKTHQPQQERVFVHGL</sequence>
<dbReference type="EMBL" id="MU971336">
    <property type="protein sequence ID" value="KAK9241109.1"/>
    <property type="molecule type" value="Genomic_DNA"/>
</dbReference>
<reference evidence="2" key="1">
    <citation type="journal article" date="2024" name="Front. Bioeng. Biotechnol.">
        <title>Genome-scale model development and genomic sequencing of the oleaginous clade Lipomyces.</title>
        <authorList>
            <person name="Czajka J.J."/>
            <person name="Han Y."/>
            <person name="Kim J."/>
            <person name="Mondo S.J."/>
            <person name="Hofstad B.A."/>
            <person name="Robles A."/>
            <person name="Haridas S."/>
            <person name="Riley R."/>
            <person name="LaButti K."/>
            <person name="Pangilinan J."/>
            <person name="Andreopoulos W."/>
            <person name="Lipzen A."/>
            <person name="Yan J."/>
            <person name="Wang M."/>
            <person name="Ng V."/>
            <person name="Grigoriev I.V."/>
            <person name="Spatafora J.W."/>
            <person name="Magnuson J.K."/>
            <person name="Baker S.E."/>
            <person name="Pomraning K.R."/>
        </authorList>
    </citation>
    <scope>NUCLEOTIDE SEQUENCE [LARGE SCALE GENOMIC DNA]</scope>
    <source>
        <strain evidence="2">CBS 7786</strain>
    </source>
</reference>
<comment type="caution">
    <text evidence="1">The sequence shown here is derived from an EMBL/GenBank/DDBJ whole genome shotgun (WGS) entry which is preliminary data.</text>
</comment>
<accession>A0ACC3TCF0</accession>
<organism evidence="1 2">
    <name type="scientific">Lipomyces kononenkoae</name>
    <name type="common">Yeast</name>
    <dbReference type="NCBI Taxonomy" id="34357"/>
    <lineage>
        <taxon>Eukaryota</taxon>
        <taxon>Fungi</taxon>
        <taxon>Dikarya</taxon>
        <taxon>Ascomycota</taxon>
        <taxon>Saccharomycotina</taxon>
        <taxon>Lipomycetes</taxon>
        <taxon>Lipomycetales</taxon>
        <taxon>Lipomycetaceae</taxon>
        <taxon>Lipomyces</taxon>
    </lineage>
</organism>
<evidence type="ECO:0000313" key="1">
    <source>
        <dbReference type="EMBL" id="KAK9241109.1"/>
    </source>
</evidence>